<keyword evidence="2" id="KW-0804">Transcription</keyword>
<dbReference type="EMBL" id="CP154795">
    <property type="protein sequence ID" value="XAN09157.1"/>
    <property type="molecule type" value="Genomic_DNA"/>
</dbReference>
<evidence type="ECO:0000313" key="5">
    <source>
        <dbReference type="EMBL" id="XAN09157.1"/>
    </source>
</evidence>
<dbReference type="Proteomes" id="UP001442841">
    <property type="component" value="Chromosome"/>
</dbReference>
<dbReference type="Pfam" id="PF13490">
    <property type="entry name" value="zf-HC2"/>
    <property type="match status" value="1"/>
</dbReference>
<feature type="domain" description="Putative zinc-finger" evidence="4">
    <location>
        <begin position="15"/>
        <end position="44"/>
    </location>
</feature>
<reference evidence="5 6" key="1">
    <citation type="submission" date="2024-04" db="EMBL/GenBank/DDBJ databases">
        <title>Isolation of an actinomycete strain from pig manure.</title>
        <authorList>
            <person name="Gong T."/>
            <person name="Yu Z."/>
            <person name="An M."/>
            <person name="Wei C."/>
            <person name="Yang W."/>
            <person name="Liu L."/>
        </authorList>
    </citation>
    <scope>NUCLEOTIDE SEQUENCE [LARGE SCALE GENOMIC DNA]</scope>
    <source>
        <strain evidence="5 6">ZF39</strain>
    </source>
</reference>
<accession>A0ABZ3FSU9</accession>
<dbReference type="InterPro" id="IPR027383">
    <property type="entry name" value="Znf_put"/>
</dbReference>
<sequence length="139" mass="14631">MTDDVHNQADHPSVEVLSDAAADLLSASEAQRIQAHLEACADCRDVAAALADACLALESLPAPPMPDAVFARLTAVVQAESQRRASGVARAEEDAEIAEAAKRTDLGTFGQNPTIGKQVPIADAHLVGRRLPPDSDQER</sequence>
<name>A0ABZ3FSU9_9ACTN</name>
<gene>
    <name evidence="5" type="ORF">AADG42_18150</name>
</gene>
<evidence type="ECO:0000259" key="4">
    <source>
        <dbReference type="Pfam" id="PF13490"/>
    </source>
</evidence>
<proteinExistence type="predicted"/>
<evidence type="ECO:0000256" key="2">
    <source>
        <dbReference type="ARBA" id="ARBA00023163"/>
    </source>
</evidence>
<organism evidence="5 6">
    <name type="scientific">Ammonicoccus fulvus</name>
    <dbReference type="NCBI Taxonomy" id="3138240"/>
    <lineage>
        <taxon>Bacteria</taxon>
        <taxon>Bacillati</taxon>
        <taxon>Actinomycetota</taxon>
        <taxon>Actinomycetes</taxon>
        <taxon>Propionibacteriales</taxon>
        <taxon>Propionibacteriaceae</taxon>
        <taxon>Ammonicoccus</taxon>
    </lineage>
</organism>
<dbReference type="RefSeq" id="WP_425310614.1">
    <property type="nucleotide sequence ID" value="NZ_CP154795.1"/>
</dbReference>
<keyword evidence="6" id="KW-1185">Reference proteome</keyword>
<evidence type="ECO:0000256" key="1">
    <source>
        <dbReference type="ARBA" id="ARBA00023015"/>
    </source>
</evidence>
<protein>
    <submittedName>
        <fullName evidence="5">Zf-HC2 domain-containing protein</fullName>
    </submittedName>
</protein>
<evidence type="ECO:0000256" key="3">
    <source>
        <dbReference type="SAM" id="MobiDB-lite"/>
    </source>
</evidence>
<evidence type="ECO:0000313" key="6">
    <source>
        <dbReference type="Proteomes" id="UP001442841"/>
    </source>
</evidence>
<keyword evidence="1" id="KW-0805">Transcription regulation</keyword>
<feature type="region of interest" description="Disordered" evidence="3">
    <location>
        <begin position="104"/>
        <end position="139"/>
    </location>
</feature>
<dbReference type="Gene3D" id="1.10.10.1320">
    <property type="entry name" value="Anti-sigma factor, zinc-finger domain"/>
    <property type="match status" value="1"/>
</dbReference>
<dbReference type="InterPro" id="IPR041916">
    <property type="entry name" value="Anti_sigma_zinc_sf"/>
</dbReference>